<dbReference type="GO" id="GO:0003676">
    <property type="term" value="F:nucleic acid binding"/>
    <property type="evidence" value="ECO:0007669"/>
    <property type="project" value="InterPro"/>
</dbReference>
<dbReference type="SMART" id="SM00733">
    <property type="entry name" value="Mterf"/>
    <property type="match status" value="4"/>
</dbReference>
<keyword evidence="2" id="KW-0806">Transcription termination</keyword>
<dbReference type="PANTHER" id="PTHR13068:SF136">
    <property type="entry name" value="OS06G0224400 PROTEIN"/>
    <property type="match status" value="1"/>
</dbReference>
<evidence type="ECO:0000256" key="2">
    <source>
        <dbReference type="ARBA" id="ARBA00022472"/>
    </source>
</evidence>
<dbReference type="OrthoDB" id="637682at2759"/>
<dbReference type="Gene3D" id="1.25.70.10">
    <property type="entry name" value="Transcription termination factor 3, mitochondrial"/>
    <property type="match status" value="2"/>
</dbReference>
<dbReference type="OMA" id="WISHLKH"/>
<evidence type="ECO:0000313" key="4">
    <source>
        <dbReference type="EnsemblPlants" id="OB06G17520.1"/>
    </source>
</evidence>
<sequence length="398" mass="44050">MIHLRRGVLSRLLHPPCAAAAPADHANPLLSLHRLLLSSAAVPVSPKPFAVEDYLVESCGLTRDRAGKVSRGLSHLKSPSNPDAVLAFLSGLGLSSADIAEVVVNDPRVLCARVEKTLDARVAELSSLGLSRSQIARLVPLVRSQFRCKSLGRKLTYLLTVFGSFDRCLDVIRSNYGVISASIEKVIKPNLGILQQYGITTSNWRAFAFMSLSRPTKHLEDAVTHAIEFGIKQGTRTFSTAVVTFSILRQEKFTKNLRLFKKLGWSQEDLSIAVKSMPNIVAMKEERLRQSMKFLTKDVGLEIPYIARRPALIMYSIEHRLLPRHCLINVLKGNGLLKTNYDFFNIAVISNNKFMVKFVDPYVESIPGLGDAYASSCTGCGVQQLKVLSKGKRDKRVC</sequence>
<dbReference type="Proteomes" id="UP000006038">
    <property type="component" value="Chromosome 6"/>
</dbReference>
<dbReference type="InterPro" id="IPR003690">
    <property type="entry name" value="MTERF"/>
</dbReference>
<dbReference type="GeneID" id="102721560"/>
<reference evidence="4" key="1">
    <citation type="journal article" date="2013" name="Nat. Commun.">
        <title>Whole-genome sequencing of Oryza brachyantha reveals mechanisms underlying Oryza genome evolution.</title>
        <authorList>
            <person name="Chen J."/>
            <person name="Huang Q."/>
            <person name="Gao D."/>
            <person name="Wang J."/>
            <person name="Lang Y."/>
            <person name="Liu T."/>
            <person name="Li B."/>
            <person name="Bai Z."/>
            <person name="Luis Goicoechea J."/>
            <person name="Liang C."/>
            <person name="Chen C."/>
            <person name="Zhang W."/>
            <person name="Sun S."/>
            <person name="Liao Y."/>
            <person name="Zhang X."/>
            <person name="Yang L."/>
            <person name="Song C."/>
            <person name="Wang M."/>
            <person name="Shi J."/>
            <person name="Liu G."/>
            <person name="Liu J."/>
            <person name="Zhou H."/>
            <person name="Zhou W."/>
            <person name="Yu Q."/>
            <person name="An N."/>
            <person name="Chen Y."/>
            <person name="Cai Q."/>
            <person name="Wang B."/>
            <person name="Liu B."/>
            <person name="Min J."/>
            <person name="Huang Y."/>
            <person name="Wu H."/>
            <person name="Li Z."/>
            <person name="Zhang Y."/>
            <person name="Yin Y."/>
            <person name="Song W."/>
            <person name="Jiang J."/>
            <person name="Jackson S.A."/>
            <person name="Wing R.A."/>
            <person name="Wang J."/>
            <person name="Chen M."/>
        </authorList>
    </citation>
    <scope>NUCLEOTIDE SEQUENCE [LARGE SCALE GENOMIC DNA]</scope>
    <source>
        <strain evidence="4">cv. IRGC 101232</strain>
    </source>
</reference>
<accession>J3MCK8</accession>
<reference evidence="4" key="2">
    <citation type="submission" date="2013-04" db="UniProtKB">
        <authorList>
            <consortium name="EnsemblPlants"/>
        </authorList>
    </citation>
    <scope>IDENTIFICATION</scope>
</reference>
<comment type="similarity">
    <text evidence="1">Belongs to the mTERF family.</text>
</comment>
<dbReference type="PANTHER" id="PTHR13068">
    <property type="entry name" value="CGI-12 PROTEIN-RELATED"/>
    <property type="match status" value="1"/>
</dbReference>
<keyword evidence="3" id="KW-0809">Transit peptide</keyword>
<dbReference type="eggNOG" id="KOG1267">
    <property type="taxonomic scope" value="Eukaryota"/>
</dbReference>
<dbReference type="HOGENOM" id="CLU_034145_0_0_1"/>
<keyword evidence="5" id="KW-1185">Reference proteome</keyword>
<dbReference type="STRING" id="4533.J3MCK8"/>
<dbReference type="FunFam" id="1.25.70.10:FF:000001">
    <property type="entry name" value="Mitochondrial transcription termination factor-like"/>
    <property type="match status" value="1"/>
</dbReference>
<dbReference type="EnsemblPlants" id="OB06G17520.1">
    <property type="protein sequence ID" value="OB06G17520.1"/>
    <property type="gene ID" value="OB06G17520"/>
</dbReference>
<dbReference type="AlphaFoldDB" id="J3MCK8"/>
<evidence type="ECO:0000256" key="1">
    <source>
        <dbReference type="ARBA" id="ARBA00007692"/>
    </source>
</evidence>
<dbReference type="KEGG" id="obr:102721560"/>
<dbReference type="InterPro" id="IPR038538">
    <property type="entry name" value="MTERF_sf"/>
</dbReference>
<evidence type="ECO:0000313" key="5">
    <source>
        <dbReference type="Proteomes" id="UP000006038"/>
    </source>
</evidence>
<dbReference type="GO" id="GO:0006353">
    <property type="term" value="P:DNA-templated transcription termination"/>
    <property type="evidence" value="ECO:0007669"/>
    <property type="project" value="UniProtKB-KW"/>
</dbReference>
<gene>
    <name evidence="4" type="primary">LOC102721560</name>
</gene>
<proteinExistence type="inferred from homology"/>
<keyword evidence="2" id="KW-0804">Transcription</keyword>
<keyword evidence="2" id="KW-0805">Transcription regulation</keyword>
<dbReference type="Pfam" id="PF02536">
    <property type="entry name" value="mTERF"/>
    <property type="match status" value="1"/>
</dbReference>
<protein>
    <submittedName>
        <fullName evidence="4">Uncharacterized protein</fullName>
    </submittedName>
</protein>
<evidence type="ECO:0000256" key="3">
    <source>
        <dbReference type="ARBA" id="ARBA00022946"/>
    </source>
</evidence>
<organism evidence="4">
    <name type="scientific">Oryza brachyantha</name>
    <name type="common">malo sina</name>
    <dbReference type="NCBI Taxonomy" id="4533"/>
    <lineage>
        <taxon>Eukaryota</taxon>
        <taxon>Viridiplantae</taxon>
        <taxon>Streptophyta</taxon>
        <taxon>Embryophyta</taxon>
        <taxon>Tracheophyta</taxon>
        <taxon>Spermatophyta</taxon>
        <taxon>Magnoliopsida</taxon>
        <taxon>Liliopsida</taxon>
        <taxon>Poales</taxon>
        <taxon>Poaceae</taxon>
        <taxon>BOP clade</taxon>
        <taxon>Oryzoideae</taxon>
        <taxon>Oryzeae</taxon>
        <taxon>Oryzinae</taxon>
        <taxon>Oryza</taxon>
    </lineage>
</organism>
<dbReference type="Gramene" id="OB06G17520.1">
    <property type="protein sequence ID" value="OB06G17520.1"/>
    <property type="gene ID" value="OB06G17520"/>
</dbReference>
<name>J3MCK8_ORYBR</name>
<dbReference type="RefSeq" id="XP_006655929.1">
    <property type="nucleotide sequence ID" value="XM_006655866.3"/>
</dbReference>